<evidence type="ECO:0000256" key="1">
    <source>
        <dbReference type="ARBA" id="ARBA00022552"/>
    </source>
</evidence>
<dbReference type="PANTHER" id="PTHR10920:SF18">
    <property type="entry name" value="RRNA METHYLTRANSFERASE 2, MITOCHONDRIAL"/>
    <property type="match status" value="1"/>
</dbReference>
<dbReference type="GO" id="GO:0005737">
    <property type="term" value="C:cytoplasm"/>
    <property type="evidence" value="ECO:0007669"/>
    <property type="project" value="UniProtKB-SubCell"/>
</dbReference>
<dbReference type="AlphaFoldDB" id="D0LT48"/>
<evidence type="ECO:0000256" key="8">
    <source>
        <dbReference type="ARBA" id="ARBA00041995"/>
    </source>
</evidence>
<keyword evidence="15" id="KW-1185">Reference proteome</keyword>
<feature type="domain" description="Ribosomal RNA methyltransferase FtsJ" evidence="13">
    <location>
        <begin position="24"/>
        <end position="197"/>
    </location>
</feature>
<keyword evidence="11" id="KW-0963">Cytoplasm</keyword>
<evidence type="ECO:0000256" key="12">
    <source>
        <dbReference type="PIRSR" id="PIRSR005461-1"/>
    </source>
</evidence>
<dbReference type="HOGENOM" id="CLU_009422_4_4_7"/>
<dbReference type="eggNOG" id="COG0293">
    <property type="taxonomic scope" value="Bacteria"/>
</dbReference>
<protein>
    <recommendedName>
        <fullName evidence="7 11">Ribosomal RNA large subunit methyltransferase E</fullName>
        <ecNumber evidence="6 11">2.1.1.166</ecNumber>
    </recommendedName>
    <alternativeName>
        <fullName evidence="9 11">23S rRNA Um2552 methyltransferase</fullName>
    </alternativeName>
    <alternativeName>
        <fullName evidence="8 11">rRNA (uridine-2'-O-)-methyltransferase</fullName>
    </alternativeName>
</protein>
<comment type="catalytic activity">
    <reaction evidence="10 11">
        <text>uridine(2552) in 23S rRNA + S-adenosyl-L-methionine = 2'-O-methyluridine(2552) in 23S rRNA + S-adenosyl-L-homocysteine + H(+)</text>
        <dbReference type="Rhea" id="RHEA:42720"/>
        <dbReference type="Rhea" id="RHEA-COMP:10202"/>
        <dbReference type="Rhea" id="RHEA-COMP:10203"/>
        <dbReference type="ChEBI" id="CHEBI:15378"/>
        <dbReference type="ChEBI" id="CHEBI:57856"/>
        <dbReference type="ChEBI" id="CHEBI:59789"/>
        <dbReference type="ChEBI" id="CHEBI:65315"/>
        <dbReference type="ChEBI" id="CHEBI:74478"/>
        <dbReference type="EC" id="2.1.1.166"/>
    </reaction>
</comment>
<evidence type="ECO:0000256" key="3">
    <source>
        <dbReference type="ARBA" id="ARBA00022679"/>
    </source>
</evidence>
<evidence type="ECO:0000256" key="9">
    <source>
        <dbReference type="ARBA" id="ARBA00042745"/>
    </source>
</evidence>
<keyword evidence="1 11" id="KW-0698">rRNA processing</keyword>
<accession>D0LT48</accession>
<dbReference type="EC" id="2.1.1.166" evidence="6 11"/>
<evidence type="ECO:0000256" key="6">
    <source>
        <dbReference type="ARBA" id="ARBA00038861"/>
    </source>
</evidence>
<comment type="function">
    <text evidence="5 11">Specifically methylates the uridine in position 2552 of 23S rRNA at the 2'-O position of the ribose in the fully assembled 50S ribosomal subunit.</text>
</comment>
<dbReference type="RefSeq" id="WP_012831776.1">
    <property type="nucleotide sequence ID" value="NC_013440.1"/>
</dbReference>
<dbReference type="Pfam" id="PF01728">
    <property type="entry name" value="FtsJ"/>
    <property type="match status" value="1"/>
</dbReference>
<dbReference type="InterPro" id="IPR029063">
    <property type="entry name" value="SAM-dependent_MTases_sf"/>
</dbReference>
<dbReference type="Gene3D" id="3.40.50.150">
    <property type="entry name" value="Vaccinia Virus protein VP39"/>
    <property type="match status" value="1"/>
</dbReference>
<proteinExistence type="inferred from homology"/>
<dbReference type="Proteomes" id="UP000001880">
    <property type="component" value="Chromosome"/>
</dbReference>
<feature type="binding site" evidence="11">
    <location>
        <position position="55"/>
    </location>
    <ligand>
        <name>S-adenosyl-L-methionine</name>
        <dbReference type="ChEBI" id="CHEBI:59789"/>
    </ligand>
</feature>
<dbReference type="InterPro" id="IPR002877">
    <property type="entry name" value="RNA_MeTrfase_FtsJ_dom"/>
</dbReference>
<dbReference type="PIRSF" id="PIRSF005461">
    <property type="entry name" value="23S_rRNA_mtase"/>
    <property type="match status" value="1"/>
</dbReference>
<evidence type="ECO:0000256" key="10">
    <source>
        <dbReference type="ARBA" id="ARBA00048970"/>
    </source>
</evidence>
<evidence type="ECO:0000313" key="15">
    <source>
        <dbReference type="Proteomes" id="UP000001880"/>
    </source>
</evidence>
<keyword evidence="2 11" id="KW-0489">Methyltransferase</keyword>
<comment type="subcellular location">
    <subcellularLocation>
        <location evidence="11">Cytoplasm</location>
    </subcellularLocation>
</comment>
<dbReference type="InterPro" id="IPR050082">
    <property type="entry name" value="RNA_methyltr_RlmE"/>
</dbReference>
<dbReference type="OrthoDB" id="9790080at2"/>
<feature type="binding site" evidence="11">
    <location>
        <position position="57"/>
    </location>
    <ligand>
        <name>S-adenosyl-L-methionine</name>
        <dbReference type="ChEBI" id="CHEBI:59789"/>
    </ligand>
</feature>
<evidence type="ECO:0000256" key="7">
    <source>
        <dbReference type="ARBA" id="ARBA00041129"/>
    </source>
</evidence>
<evidence type="ECO:0000256" key="4">
    <source>
        <dbReference type="ARBA" id="ARBA00022691"/>
    </source>
</evidence>
<feature type="binding site" evidence="11">
    <location>
        <position position="92"/>
    </location>
    <ligand>
        <name>S-adenosyl-L-methionine</name>
        <dbReference type="ChEBI" id="CHEBI:59789"/>
    </ligand>
</feature>
<keyword evidence="3 11" id="KW-0808">Transferase</keyword>
<sequence length="199" mass="22204">MSKLSDRRNRHDVYHQRARKRGFLARAVFKLEEIDDKLDLFRRGDRVLDLGCAPGSWLQYCRTRVGPTGELVGIDRGPLDAEIPGARLLSGDVFEVAPETLQGPLEAFDVVLSDMAPDTTGIRHLDQARSESLFERALDIADAVLAPGGNFVGKLFQGPAFSDLVKRCRRDFDAVKIVKPKGSRQRSIEQYVVARGRRG</sequence>
<keyword evidence="4 11" id="KW-0949">S-adenosyl-L-methionine</keyword>
<dbReference type="EMBL" id="CP001804">
    <property type="protein sequence ID" value="ACY19184.1"/>
    <property type="molecule type" value="Genomic_DNA"/>
</dbReference>
<evidence type="ECO:0000256" key="11">
    <source>
        <dbReference type="HAMAP-Rule" id="MF_01547"/>
    </source>
</evidence>
<dbReference type="KEGG" id="hoh:Hoch_6720"/>
<comment type="similarity">
    <text evidence="11">Belongs to the class I-like SAM-binding methyltransferase superfamily. RNA methyltransferase RlmE family.</text>
</comment>
<gene>
    <name evidence="11" type="primary">rlmE</name>
    <name evidence="11" type="synonym">ftsJ</name>
    <name evidence="11" type="synonym">rrmJ</name>
    <name evidence="14" type="ordered locus">Hoch_6720</name>
</gene>
<reference evidence="14 15" key="1">
    <citation type="journal article" date="2010" name="Stand. Genomic Sci.">
        <title>Complete genome sequence of Haliangium ochraceum type strain (SMP-2).</title>
        <authorList>
            <consortium name="US DOE Joint Genome Institute (JGI-PGF)"/>
            <person name="Ivanova N."/>
            <person name="Daum C."/>
            <person name="Lang E."/>
            <person name="Abt B."/>
            <person name="Kopitz M."/>
            <person name="Saunders E."/>
            <person name="Lapidus A."/>
            <person name="Lucas S."/>
            <person name="Glavina Del Rio T."/>
            <person name="Nolan M."/>
            <person name="Tice H."/>
            <person name="Copeland A."/>
            <person name="Cheng J.F."/>
            <person name="Chen F."/>
            <person name="Bruce D."/>
            <person name="Goodwin L."/>
            <person name="Pitluck S."/>
            <person name="Mavromatis K."/>
            <person name="Pati A."/>
            <person name="Mikhailova N."/>
            <person name="Chen A."/>
            <person name="Palaniappan K."/>
            <person name="Land M."/>
            <person name="Hauser L."/>
            <person name="Chang Y.J."/>
            <person name="Jeffries C.D."/>
            <person name="Detter J.C."/>
            <person name="Brettin T."/>
            <person name="Rohde M."/>
            <person name="Goker M."/>
            <person name="Bristow J."/>
            <person name="Markowitz V."/>
            <person name="Eisen J.A."/>
            <person name="Hugenholtz P."/>
            <person name="Kyrpides N.C."/>
            <person name="Klenk H.P."/>
        </authorList>
    </citation>
    <scope>NUCLEOTIDE SEQUENCE [LARGE SCALE GENOMIC DNA]</scope>
    <source>
        <strain evidence="15">DSM 14365 / CIP 107738 / JCM 11303 / AJ 13395 / SMP-2</strain>
    </source>
</reference>
<evidence type="ECO:0000313" key="14">
    <source>
        <dbReference type="EMBL" id="ACY19184.1"/>
    </source>
</evidence>
<dbReference type="HAMAP" id="MF_01547">
    <property type="entry name" value="RNA_methyltr_E"/>
    <property type="match status" value="1"/>
</dbReference>
<dbReference type="SUPFAM" id="SSF53335">
    <property type="entry name" value="S-adenosyl-L-methionine-dependent methyltransferases"/>
    <property type="match status" value="1"/>
</dbReference>
<evidence type="ECO:0000256" key="2">
    <source>
        <dbReference type="ARBA" id="ARBA00022603"/>
    </source>
</evidence>
<organism evidence="14 15">
    <name type="scientific">Haliangium ochraceum (strain DSM 14365 / JCM 11303 / SMP-2)</name>
    <dbReference type="NCBI Taxonomy" id="502025"/>
    <lineage>
        <taxon>Bacteria</taxon>
        <taxon>Pseudomonadati</taxon>
        <taxon>Myxococcota</taxon>
        <taxon>Polyangia</taxon>
        <taxon>Haliangiales</taxon>
        <taxon>Kofleriaceae</taxon>
        <taxon>Haliangium</taxon>
    </lineage>
</organism>
<name>D0LT48_HALO1</name>
<dbReference type="PANTHER" id="PTHR10920">
    <property type="entry name" value="RIBOSOMAL RNA METHYLTRANSFERASE"/>
    <property type="match status" value="1"/>
</dbReference>
<feature type="binding site" evidence="11">
    <location>
        <position position="75"/>
    </location>
    <ligand>
        <name>S-adenosyl-L-methionine</name>
        <dbReference type="ChEBI" id="CHEBI:59789"/>
    </ligand>
</feature>
<dbReference type="GO" id="GO:0008650">
    <property type="term" value="F:rRNA (uridine-2'-O-)-methyltransferase activity"/>
    <property type="evidence" value="ECO:0007669"/>
    <property type="project" value="UniProtKB-UniRule"/>
</dbReference>
<evidence type="ECO:0000259" key="13">
    <source>
        <dbReference type="Pfam" id="PF01728"/>
    </source>
</evidence>
<dbReference type="InterPro" id="IPR015507">
    <property type="entry name" value="rRNA-MeTfrase_E"/>
</dbReference>
<feature type="active site" description="Proton acceptor" evidence="11 12">
    <location>
        <position position="154"/>
    </location>
</feature>
<dbReference type="STRING" id="502025.Hoch_6720"/>
<evidence type="ECO:0000256" key="5">
    <source>
        <dbReference type="ARBA" id="ARBA00037569"/>
    </source>
</evidence>
<feature type="binding site" evidence="11">
    <location>
        <position position="114"/>
    </location>
    <ligand>
        <name>S-adenosyl-L-methionine</name>
        <dbReference type="ChEBI" id="CHEBI:59789"/>
    </ligand>
</feature>